<comment type="caution">
    <text evidence="4">The sequence shown here is derived from an EMBL/GenBank/DDBJ whole genome shotgun (WGS) entry which is preliminary data.</text>
</comment>
<dbReference type="SUPFAM" id="SSF51735">
    <property type="entry name" value="NAD(P)-binding Rossmann-fold domains"/>
    <property type="match status" value="1"/>
</dbReference>
<evidence type="ECO:0000259" key="3">
    <source>
        <dbReference type="Pfam" id="PF05368"/>
    </source>
</evidence>
<dbReference type="EMBL" id="JAKJXO020000022">
    <property type="protein sequence ID" value="KAL1592026.1"/>
    <property type="molecule type" value="Genomic_DNA"/>
</dbReference>
<protein>
    <recommendedName>
        <fullName evidence="3">NmrA-like domain-containing protein</fullName>
    </recommendedName>
</protein>
<dbReference type="InterPro" id="IPR008030">
    <property type="entry name" value="NmrA-like"/>
</dbReference>
<name>A0ABR3QIP4_9PLEO</name>
<keyword evidence="1" id="KW-0521">NADP</keyword>
<organism evidence="4 5">
    <name type="scientific">Paraconiothyrium brasiliense</name>
    <dbReference type="NCBI Taxonomy" id="300254"/>
    <lineage>
        <taxon>Eukaryota</taxon>
        <taxon>Fungi</taxon>
        <taxon>Dikarya</taxon>
        <taxon>Ascomycota</taxon>
        <taxon>Pezizomycotina</taxon>
        <taxon>Dothideomycetes</taxon>
        <taxon>Pleosporomycetidae</taxon>
        <taxon>Pleosporales</taxon>
        <taxon>Massarineae</taxon>
        <taxon>Didymosphaeriaceae</taxon>
        <taxon>Paraconiothyrium</taxon>
    </lineage>
</organism>
<keyword evidence="2" id="KW-0560">Oxidoreductase</keyword>
<dbReference type="Gene3D" id="3.40.50.720">
    <property type="entry name" value="NAD(P)-binding Rossmann-like Domain"/>
    <property type="match status" value="1"/>
</dbReference>
<evidence type="ECO:0000313" key="4">
    <source>
        <dbReference type="EMBL" id="KAL1592026.1"/>
    </source>
</evidence>
<proteinExistence type="predicted"/>
<dbReference type="PANTHER" id="PTHR47706">
    <property type="entry name" value="NMRA-LIKE FAMILY PROTEIN"/>
    <property type="match status" value="1"/>
</dbReference>
<dbReference type="PANTHER" id="PTHR47706:SF9">
    <property type="entry name" value="NMRA-LIKE DOMAIN-CONTAINING PROTEIN-RELATED"/>
    <property type="match status" value="1"/>
</dbReference>
<gene>
    <name evidence="4" type="ORF">SLS60_011618</name>
</gene>
<evidence type="ECO:0000313" key="5">
    <source>
        <dbReference type="Proteomes" id="UP001521785"/>
    </source>
</evidence>
<dbReference type="Gene3D" id="3.90.25.10">
    <property type="entry name" value="UDP-galactose 4-epimerase, domain 1"/>
    <property type="match status" value="1"/>
</dbReference>
<evidence type="ECO:0000256" key="1">
    <source>
        <dbReference type="ARBA" id="ARBA00022857"/>
    </source>
</evidence>
<dbReference type="Pfam" id="PF05368">
    <property type="entry name" value="NmrA"/>
    <property type="match status" value="1"/>
</dbReference>
<dbReference type="InterPro" id="IPR051609">
    <property type="entry name" value="NmrA/Isoflavone_reductase-like"/>
</dbReference>
<dbReference type="InterPro" id="IPR036291">
    <property type="entry name" value="NAD(P)-bd_dom_sf"/>
</dbReference>
<evidence type="ECO:0000256" key="2">
    <source>
        <dbReference type="ARBA" id="ARBA00023002"/>
    </source>
</evidence>
<reference evidence="4 5" key="1">
    <citation type="submission" date="2024-02" db="EMBL/GenBank/DDBJ databases">
        <title>De novo assembly and annotation of 12 fungi associated with fruit tree decline syndrome in Ontario, Canada.</title>
        <authorList>
            <person name="Sulman M."/>
            <person name="Ellouze W."/>
            <person name="Ilyukhin E."/>
        </authorList>
    </citation>
    <scope>NUCLEOTIDE SEQUENCE [LARGE SCALE GENOMIC DNA]</scope>
    <source>
        <strain evidence="4 5">M42-189</strain>
    </source>
</reference>
<accession>A0ABR3QIP4</accession>
<keyword evidence="5" id="KW-1185">Reference proteome</keyword>
<sequence length="281" mass="30179">MLLITRRSSTFEFPVSINVIRVDDDYPKAQLTSAFAAHDAVILSLNTAAEKHHNAMVDASIAAGVHRLIPSVFGGRHTPAAQAIFPVARAKAQLLSYVASRAAQLAPASPWSYTALCTGPFHELSLRAGFYDISPQTKRATLWDDGTTPFSVSTYAAISQAVLAILRAPDEARNQIVYVSSFVTSQAKLLSIYKDVCGAEGWNVEYKSCEEGIASAKEDYAMARDRMSGMRALGRLALLSSITKGGGADFDAEGLSCNARLGVEGEDVKVVTRAVLQSYNV</sequence>
<feature type="domain" description="NmrA-like" evidence="3">
    <location>
        <begin position="24"/>
        <end position="210"/>
    </location>
</feature>
<dbReference type="Proteomes" id="UP001521785">
    <property type="component" value="Unassembled WGS sequence"/>
</dbReference>